<protein>
    <submittedName>
        <fullName evidence="7">Uncharacterized protein</fullName>
    </submittedName>
</protein>
<evidence type="ECO:0000256" key="2">
    <source>
        <dbReference type="ARBA" id="ARBA00022475"/>
    </source>
</evidence>
<name>A0A2C9U1J9_MANES</name>
<keyword evidence="5" id="KW-0175">Coiled coil</keyword>
<proteinExistence type="predicted"/>
<dbReference type="STRING" id="3983.A0A2C9U1J9"/>
<feature type="coiled-coil region" evidence="5">
    <location>
        <begin position="39"/>
        <end position="66"/>
    </location>
</feature>
<evidence type="ECO:0000256" key="6">
    <source>
        <dbReference type="SAM" id="MobiDB-lite"/>
    </source>
</evidence>
<dbReference type="GO" id="GO:0005886">
    <property type="term" value="C:plasma membrane"/>
    <property type="evidence" value="ECO:0007669"/>
    <property type="project" value="UniProtKB-SubCell"/>
</dbReference>
<evidence type="ECO:0000256" key="3">
    <source>
        <dbReference type="ARBA" id="ARBA00023136"/>
    </source>
</evidence>
<accession>A0A2C9U1J9</accession>
<dbReference type="GO" id="GO:0007165">
    <property type="term" value="P:signal transduction"/>
    <property type="evidence" value="ECO:0007669"/>
    <property type="project" value="UniProtKB-KW"/>
</dbReference>
<dbReference type="PANTHER" id="PTHR35129">
    <property type="entry name" value="GUANINE NUCLEOTIDE-BINDING PROTEIN SUBUNIT GAMMA 1"/>
    <property type="match status" value="1"/>
</dbReference>
<dbReference type="EMBL" id="CM004404">
    <property type="protein sequence ID" value="OAY23440.1"/>
    <property type="molecule type" value="Genomic_DNA"/>
</dbReference>
<dbReference type="OMA" id="TRAPNSC"/>
<keyword evidence="4" id="KW-0807">Transducer</keyword>
<organism evidence="7">
    <name type="scientific">Manihot esculenta</name>
    <name type="common">Cassava</name>
    <name type="synonym">Jatropha manihot</name>
    <dbReference type="NCBI Taxonomy" id="3983"/>
    <lineage>
        <taxon>Eukaryota</taxon>
        <taxon>Viridiplantae</taxon>
        <taxon>Streptophyta</taxon>
        <taxon>Embryophyta</taxon>
        <taxon>Tracheophyta</taxon>
        <taxon>Spermatophyta</taxon>
        <taxon>Magnoliopsida</taxon>
        <taxon>eudicotyledons</taxon>
        <taxon>Gunneridae</taxon>
        <taxon>Pentapetalae</taxon>
        <taxon>rosids</taxon>
        <taxon>fabids</taxon>
        <taxon>Malpighiales</taxon>
        <taxon>Euphorbiaceae</taxon>
        <taxon>Crotonoideae</taxon>
        <taxon>Manihoteae</taxon>
        <taxon>Manihot</taxon>
    </lineage>
</organism>
<comment type="subcellular location">
    <subcellularLocation>
        <location evidence="1">Cell membrane</location>
    </subcellularLocation>
</comment>
<sequence length="109" mass="12170">MDPESIPPVDDSLSRSEKQHTTTSSTLLPKTQPKGFLGKHRMAAAISDLQSQINFLQEELDQLEELGEASIVCREIISSVESIPDPLTKGSTNISWDRWFTRAPNSCKR</sequence>
<keyword evidence="2" id="KW-1003">Cell membrane</keyword>
<evidence type="ECO:0000256" key="1">
    <source>
        <dbReference type="ARBA" id="ARBA00004236"/>
    </source>
</evidence>
<dbReference type="PANTHER" id="PTHR35129:SF5">
    <property type="entry name" value="GUANINE NUCLEOTIDE-BINDING PROTEIN SUBUNIT GAMMA 2"/>
    <property type="match status" value="1"/>
</dbReference>
<reference evidence="7" key="1">
    <citation type="submission" date="2016-02" db="EMBL/GenBank/DDBJ databases">
        <title>WGS assembly of Manihot esculenta.</title>
        <authorList>
            <person name="Bredeson J.V."/>
            <person name="Prochnik S.E."/>
            <person name="Lyons J.B."/>
            <person name="Schmutz J."/>
            <person name="Grimwood J."/>
            <person name="Vrebalov J."/>
            <person name="Bart R.S."/>
            <person name="Amuge T."/>
            <person name="Ferguson M.E."/>
            <person name="Green R."/>
            <person name="Putnam N."/>
            <person name="Stites J."/>
            <person name="Rounsley S."/>
            <person name="Rokhsar D.S."/>
        </authorList>
    </citation>
    <scope>NUCLEOTIDE SEQUENCE [LARGE SCALE GENOMIC DNA]</scope>
    <source>
        <tissue evidence="7">Leaf</tissue>
    </source>
</reference>
<gene>
    <name evidence="7" type="ORF">MANES_18G079300</name>
</gene>
<evidence type="ECO:0000313" key="7">
    <source>
        <dbReference type="EMBL" id="OAY23440.1"/>
    </source>
</evidence>
<dbReference type="AlphaFoldDB" id="A0A2C9U1J9"/>
<evidence type="ECO:0000256" key="4">
    <source>
        <dbReference type="ARBA" id="ARBA00023224"/>
    </source>
</evidence>
<feature type="region of interest" description="Disordered" evidence="6">
    <location>
        <begin position="1"/>
        <end position="34"/>
    </location>
</feature>
<evidence type="ECO:0000256" key="5">
    <source>
        <dbReference type="SAM" id="Coils"/>
    </source>
</evidence>
<keyword evidence="3" id="KW-0472">Membrane</keyword>
<dbReference type="InterPro" id="IPR045878">
    <property type="entry name" value="GG1/2"/>
</dbReference>